<protein>
    <submittedName>
        <fullName evidence="1">DUF1501 domain-containing protein</fullName>
    </submittedName>
</protein>
<dbReference type="Pfam" id="PF07394">
    <property type="entry name" value="DUF1501"/>
    <property type="match status" value="1"/>
</dbReference>
<dbReference type="PROSITE" id="PS51318">
    <property type="entry name" value="TAT"/>
    <property type="match status" value="1"/>
</dbReference>
<name>A0ABS5HPW4_9RHOB</name>
<proteinExistence type="predicted"/>
<accession>A0ABS5HPW4</accession>
<comment type="caution">
    <text evidence="1">The sequence shown here is derived from an EMBL/GenBank/DDBJ whole genome shotgun (WGS) entry which is preliminary data.</text>
</comment>
<dbReference type="PANTHER" id="PTHR43737:SF1">
    <property type="entry name" value="DUF1501 DOMAIN-CONTAINING PROTEIN"/>
    <property type="match status" value="1"/>
</dbReference>
<keyword evidence="2" id="KW-1185">Reference proteome</keyword>
<dbReference type="Proteomes" id="UP001195941">
    <property type="component" value="Unassembled WGS sequence"/>
</dbReference>
<dbReference type="InterPro" id="IPR006311">
    <property type="entry name" value="TAT_signal"/>
</dbReference>
<gene>
    <name evidence="1" type="ORF">IT775_07725</name>
</gene>
<dbReference type="InterPro" id="IPR010869">
    <property type="entry name" value="DUF1501"/>
</dbReference>
<evidence type="ECO:0000313" key="1">
    <source>
        <dbReference type="EMBL" id="MBR9651006.1"/>
    </source>
</evidence>
<evidence type="ECO:0000313" key="2">
    <source>
        <dbReference type="Proteomes" id="UP001195941"/>
    </source>
</evidence>
<dbReference type="EMBL" id="JADMKU010000005">
    <property type="protein sequence ID" value="MBR9651006.1"/>
    <property type="molecule type" value="Genomic_DNA"/>
</dbReference>
<reference evidence="1 2" key="1">
    <citation type="journal article" date="2021" name="Arch. Microbiol.">
        <title>Thalassobius aquimarinus sp. nov., isolated from the Sea of Japan seashore.</title>
        <authorList>
            <person name="Kurilenko V.V."/>
            <person name="Romanenko L.A."/>
            <person name="Chernysheva N.Y."/>
            <person name="Velansky P.V."/>
            <person name="Tekutyeva L.A."/>
            <person name="Isaeva M.P."/>
            <person name="Mikhailov V.V."/>
        </authorList>
    </citation>
    <scope>NUCLEOTIDE SEQUENCE [LARGE SCALE GENOMIC DNA]</scope>
    <source>
        <strain evidence="1 2">KMM 8518</strain>
    </source>
</reference>
<organism evidence="1 2">
    <name type="scientific">Thalassovita aquimarina</name>
    <dbReference type="NCBI Taxonomy" id="2785917"/>
    <lineage>
        <taxon>Bacteria</taxon>
        <taxon>Pseudomonadati</taxon>
        <taxon>Pseudomonadota</taxon>
        <taxon>Alphaproteobacteria</taxon>
        <taxon>Rhodobacterales</taxon>
        <taxon>Roseobacteraceae</taxon>
        <taxon>Thalassovita</taxon>
    </lineage>
</organism>
<dbReference type="PANTHER" id="PTHR43737">
    <property type="entry name" value="BLL7424 PROTEIN"/>
    <property type="match status" value="1"/>
</dbReference>
<dbReference type="InterPro" id="IPR019546">
    <property type="entry name" value="TAT_signal_bac_arc"/>
</dbReference>
<dbReference type="NCBIfam" id="TIGR01409">
    <property type="entry name" value="TAT_signal_seq"/>
    <property type="match status" value="1"/>
</dbReference>
<dbReference type="RefSeq" id="WP_212700517.1">
    <property type="nucleotide sequence ID" value="NZ_JADMKU010000005.1"/>
</dbReference>
<sequence length="416" mass="44416">MSDTMFTRRGFLTRSAILGCSAAASPLLTPVSLASAPWDNRLVVIILRGAMDGLDVVQPYGDPGLAGLRRTLALRPDAGALDLDGYFALHPALAPLYPLWQANDLGFVHAVSTPYRDKRSHFDGQDLLEAGTVTLGPASGRDGWLNRLLQTQPGMSAETAYAIGHDNMLLLSGDVPVANWSPDVALKLSPQGARLAELVMHDDPLFRDAFAEAQMLSGSMQAMAAEEMAATGDMQGMAGMSAPAQGQAKGKPKGIKLIAEFTAKRLRADTRIASFSIGGWDTHNGQERTLPRALDQLAQAILTLKAELGPHWKKTAVLAMTEFGRTVRENGTKGTDHGTGGAMLLAGGAVRGGRVYGQWPGLAEADLYQRRDLMPTGDVRAYAGWAMRGLFGLDRAVVEQAVFPGLDMGSDPKLLR</sequence>